<dbReference type="Pfam" id="PF03140">
    <property type="entry name" value="DUF247"/>
    <property type="match status" value="4"/>
</dbReference>
<evidence type="ECO:0000313" key="1">
    <source>
        <dbReference type="EMBL" id="RYR45513.1"/>
    </source>
</evidence>
<comment type="caution">
    <text evidence="1">The sequence shown here is derived from an EMBL/GenBank/DDBJ whole genome shotgun (WGS) entry which is preliminary data.</text>
</comment>
<keyword evidence="2" id="KW-1185">Reference proteome</keyword>
<dbReference type="Proteomes" id="UP000289738">
    <property type="component" value="Chromosome A07"/>
</dbReference>
<accession>A0A445C3N5</accession>
<dbReference type="STRING" id="3818.A0A445C3N5"/>
<reference evidence="1 2" key="1">
    <citation type="submission" date="2019-01" db="EMBL/GenBank/DDBJ databases">
        <title>Sequencing of cultivated peanut Arachis hypogaea provides insights into genome evolution and oil improvement.</title>
        <authorList>
            <person name="Chen X."/>
        </authorList>
    </citation>
    <scope>NUCLEOTIDE SEQUENCE [LARGE SCALE GENOMIC DNA]</scope>
    <source>
        <strain evidence="2">cv. Fuhuasheng</strain>
        <tissue evidence="1">Leaves</tissue>
    </source>
</reference>
<sequence length="1754" mass="201404">MASKNPNEAVMEIKTMLEEGQPHFTEKCCIYRVPHNIRKFNKDAYTPEVVSIGPFHHGNEKLLKMEYHKRLYCRQFIERSETKNLESFVSCVQEVEAEVRGCYSDDIKLSKEKHVMVILVDCCFILEFLLRIHFMQLQDIIFLSPRLWNFLKIDLLLIENQVPFFVLDKLYNLAFPSTLNSNHPSLLGLTLLVVPNDTIPPAYKKELTLSSVGRIAHFTDLIRKLLLRSSQFFQPSASGSARGKKITQIYSATKLNEAGVKFEVNKNDKCLLDLEISGCTLRIPFISVDDWTEVILRNLLAFEQCHCIYESYLTDYIIFFDFLINADKDVDFLIKKKIIVNWLGDSNAVAKMFNGLGVNLLYPDFNVQYSHIFDELNAFCARPWNKNVATLRRDYCNTPWKTVASIAGIFLLILTVIQTMATPNPNDFVKKIEAMLEKGQARFTKECCIYTVPHNIRKLKEDAYTPEIASIGPFHHGDEKLLKMEDHKRLYCKQFIERSETNKLESFVNCMQELEPKIRACYSDDIKLSKEEHLRVYIRYDLLLLENQVPFFVLDKLYNLVFPSTFIGRSHDRHPSLLNLALYHIVPGRIIFPGDFKGELSVSNIGGIAHFPDLSRKLLLLSCNLSISTCSREAQIVQIYSATELKEAGVKFEVKKDSQCLLDLQLSGHTLRIPFFRVEDTTEVVLRNLLAFEQCHCINESYLPDYIAVLDFLINTEKDVDLLIKNGIIENWLGDSNAVAKMFNGLGANIMYPDFNVQYSLLFQRLNAFCARLATLRRDYCNTPWKTVALLLEFFCLFSLLFRQYFLFFKEYTSTRLMFDFFVNGRIEVFITNMWPLYYVIIEDHCIRQLPSLKMANRNPHVAIKIKAMLEAAQPRFTEKCCIYRVSHEIRKSNEDAYIPKVVSIGPFHHGDQYLLNMEEPKRIFCRQFIERSTTNNLESFVSCVQELEPTVRGCYSDNIKLTEEEHVMVILVDCCFILEFLLKRHHRWRRRDAIVLPRNLRDPVAYDLLLLENQVPFFVLEKLYNLALDSPPLLTLTLRYIVPGSIIVPDSIISGDVLRLFLSNDTGIAHFIDLSRKFLLTSSGFSGCLRKAEFPHIYSATELSEAGVKFKAKKNSQCMIDLELSGHNLRVPSIRVTAFTEAILRNLIAFEQCHCMKESYLADYIVALDFLINTEKDVDLLIKKGIIENWLGDSNAVAEMFNGLALRVLNPDFNVQYIRIFKELNAFCGHPCNKKVATLRRDYCNTPWKTVASIAGIFLLVLTVIQTMANPNPGDAAIIMKIKAKMEKALPFVTDECCIYRVPHEIRKLKEDAYTPKVVSIGPFHHRDPNLQKMEGQKTIFFKEFIERTETKDLESFVSCVQKLELKVRGCYSDDIKLSEEEHVMVILVDCCFILEFLLKFHFHQWPKHDFLSPWLTTCGNDLLLIENQVPFFVLDKLYNLAFPSTSNPSLLTLTRYILPDGISSGNRDGLSLTNVGRIAHFTDLTRKLLLLSSDLSSECSREAQVTQLYSATQLREAGVKFEVNKDSNCLLDLQLSGHTLRIPFIRVVDSTEVVWRNLLAFEQCHCMDKAYLADYAFVIDFLINTDKDVDSLIKNGIIENWLGDSIAVAKMFNGLGVNIVTPDFNEKYYCILKGLNDFCKKPWNRKVATLKRDYCNTPWKTVASIAGIFLLILTVVQTVREVAVFIGESESKLDDFEGVNIGLHDLDDYAGEFSVNGSKSIFVNQAAYDLELGISVGSPHLPDHNRTIGTRL</sequence>
<proteinExistence type="predicted"/>
<dbReference type="PANTHER" id="PTHR31170">
    <property type="entry name" value="BNAC04G53230D PROTEIN"/>
    <property type="match status" value="1"/>
</dbReference>
<organism evidence="1 2">
    <name type="scientific">Arachis hypogaea</name>
    <name type="common">Peanut</name>
    <dbReference type="NCBI Taxonomy" id="3818"/>
    <lineage>
        <taxon>Eukaryota</taxon>
        <taxon>Viridiplantae</taxon>
        <taxon>Streptophyta</taxon>
        <taxon>Embryophyta</taxon>
        <taxon>Tracheophyta</taxon>
        <taxon>Spermatophyta</taxon>
        <taxon>Magnoliopsida</taxon>
        <taxon>eudicotyledons</taxon>
        <taxon>Gunneridae</taxon>
        <taxon>Pentapetalae</taxon>
        <taxon>rosids</taxon>
        <taxon>fabids</taxon>
        <taxon>Fabales</taxon>
        <taxon>Fabaceae</taxon>
        <taxon>Papilionoideae</taxon>
        <taxon>50 kb inversion clade</taxon>
        <taxon>dalbergioids sensu lato</taxon>
        <taxon>Dalbergieae</taxon>
        <taxon>Pterocarpus clade</taxon>
        <taxon>Arachis</taxon>
    </lineage>
</organism>
<name>A0A445C3N5_ARAHY</name>
<evidence type="ECO:0000313" key="2">
    <source>
        <dbReference type="Proteomes" id="UP000289738"/>
    </source>
</evidence>
<dbReference type="PANTHER" id="PTHR31170:SF23">
    <property type="match status" value="1"/>
</dbReference>
<protein>
    <submittedName>
        <fullName evidence="1">Uncharacterized protein</fullName>
    </submittedName>
</protein>
<dbReference type="InterPro" id="IPR004158">
    <property type="entry name" value="DUF247_pln"/>
</dbReference>
<dbReference type="EMBL" id="SDMP01000007">
    <property type="protein sequence ID" value="RYR45513.1"/>
    <property type="molecule type" value="Genomic_DNA"/>
</dbReference>
<gene>
    <name evidence="1" type="ORF">Ahy_A07g031347</name>
</gene>